<dbReference type="InterPro" id="IPR045249">
    <property type="entry name" value="HARBI1-like"/>
</dbReference>
<name>A0AAV8WT95_9CUCU</name>
<accession>A0AAV8WT95</accession>
<comment type="similarity">
    <text evidence="3">Belongs to the HARBI1 family.</text>
</comment>
<keyword evidence="7" id="KW-0539">Nucleus</keyword>
<evidence type="ECO:0000256" key="2">
    <source>
        <dbReference type="ARBA" id="ARBA00004123"/>
    </source>
</evidence>
<protein>
    <recommendedName>
        <fullName evidence="8">DDE Tnp4 domain-containing protein</fullName>
    </recommendedName>
</protein>
<comment type="subcellular location">
    <subcellularLocation>
        <location evidence="2">Nucleus</location>
    </subcellularLocation>
</comment>
<evidence type="ECO:0000256" key="5">
    <source>
        <dbReference type="ARBA" id="ARBA00022723"/>
    </source>
</evidence>
<reference evidence="9" key="1">
    <citation type="journal article" date="2023" name="Insect Mol. Biol.">
        <title>Genome sequencing provides insights into the evolution of gene families encoding plant cell wall-degrading enzymes in longhorned beetles.</title>
        <authorList>
            <person name="Shin N.R."/>
            <person name="Okamura Y."/>
            <person name="Kirsch R."/>
            <person name="Pauchet Y."/>
        </authorList>
    </citation>
    <scope>NUCLEOTIDE SEQUENCE</scope>
    <source>
        <strain evidence="9">RBIC_L_NR</strain>
    </source>
</reference>
<dbReference type="GO" id="GO:0016787">
    <property type="term" value="F:hydrolase activity"/>
    <property type="evidence" value="ECO:0007669"/>
    <property type="project" value="UniProtKB-KW"/>
</dbReference>
<feature type="domain" description="DDE Tnp4" evidence="8">
    <location>
        <begin position="3"/>
        <end position="121"/>
    </location>
</feature>
<evidence type="ECO:0000256" key="4">
    <source>
        <dbReference type="ARBA" id="ARBA00022722"/>
    </source>
</evidence>
<evidence type="ECO:0000313" key="10">
    <source>
        <dbReference type="Proteomes" id="UP001162156"/>
    </source>
</evidence>
<dbReference type="PANTHER" id="PTHR22930">
    <property type="match status" value="1"/>
</dbReference>
<dbReference type="GO" id="GO:0046872">
    <property type="term" value="F:metal ion binding"/>
    <property type="evidence" value="ECO:0007669"/>
    <property type="project" value="UniProtKB-KW"/>
</dbReference>
<dbReference type="AlphaFoldDB" id="A0AAV8WT95"/>
<comment type="caution">
    <text evidence="9">The sequence shown here is derived from an EMBL/GenBank/DDBJ whole genome shotgun (WGS) entry which is preliminary data.</text>
</comment>
<evidence type="ECO:0000256" key="6">
    <source>
        <dbReference type="ARBA" id="ARBA00022801"/>
    </source>
</evidence>
<keyword evidence="6" id="KW-0378">Hydrolase</keyword>
<evidence type="ECO:0000259" key="8">
    <source>
        <dbReference type="Pfam" id="PF13359"/>
    </source>
</evidence>
<evidence type="ECO:0000256" key="1">
    <source>
        <dbReference type="ARBA" id="ARBA00001968"/>
    </source>
</evidence>
<dbReference type="Proteomes" id="UP001162156">
    <property type="component" value="Unassembled WGS sequence"/>
</dbReference>
<sequence length="126" mass="14830">MGYFNYKGTYSTVLLALVDANYRFIYIDVGTNGRMNDASIFSKSLFNKKLITNAFNLPINLVFVADDAFPLRTNLLKPYSRIRTLSQKKKIFNYRLSRARRIVENAFGILISRFRIFKRPIYLWIK</sequence>
<dbReference type="Pfam" id="PF13359">
    <property type="entry name" value="DDE_Tnp_4"/>
    <property type="match status" value="1"/>
</dbReference>
<gene>
    <name evidence="9" type="ORF">NQ314_017370</name>
</gene>
<dbReference type="InterPro" id="IPR027806">
    <property type="entry name" value="HARBI1_dom"/>
</dbReference>
<dbReference type="GO" id="GO:0005634">
    <property type="term" value="C:nucleus"/>
    <property type="evidence" value="ECO:0007669"/>
    <property type="project" value="UniProtKB-SubCell"/>
</dbReference>
<keyword evidence="10" id="KW-1185">Reference proteome</keyword>
<dbReference type="GO" id="GO:0004518">
    <property type="term" value="F:nuclease activity"/>
    <property type="evidence" value="ECO:0007669"/>
    <property type="project" value="UniProtKB-KW"/>
</dbReference>
<proteinExistence type="inferred from homology"/>
<evidence type="ECO:0000313" key="9">
    <source>
        <dbReference type="EMBL" id="KAJ8929905.1"/>
    </source>
</evidence>
<evidence type="ECO:0000256" key="7">
    <source>
        <dbReference type="ARBA" id="ARBA00023242"/>
    </source>
</evidence>
<dbReference type="EMBL" id="JANEYF010004843">
    <property type="protein sequence ID" value="KAJ8929905.1"/>
    <property type="molecule type" value="Genomic_DNA"/>
</dbReference>
<keyword evidence="5" id="KW-0479">Metal-binding</keyword>
<evidence type="ECO:0000256" key="3">
    <source>
        <dbReference type="ARBA" id="ARBA00006958"/>
    </source>
</evidence>
<organism evidence="9 10">
    <name type="scientific">Rhamnusium bicolor</name>
    <dbReference type="NCBI Taxonomy" id="1586634"/>
    <lineage>
        <taxon>Eukaryota</taxon>
        <taxon>Metazoa</taxon>
        <taxon>Ecdysozoa</taxon>
        <taxon>Arthropoda</taxon>
        <taxon>Hexapoda</taxon>
        <taxon>Insecta</taxon>
        <taxon>Pterygota</taxon>
        <taxon>Neoptera</taxon>
        <taxon>Endopterygota</taxon>
        <taxon>Coleoptera</taxon>
        <taxon>Polyphaga</taxon>
        <taxon>Cucujiformia</taxon>
        <taxon>Chrysomeloidea</taxon>
        <taxon>Cerambycidae</taxon>
        <taxon>Lepturinae</taxon>
        <taxon>Rhagiini</taxon>
        <taxon>Rhamnusium</taxon>
    </lineage>
</organism>
<keyword evidence="4" id="KW-0540">Nuclease</keyword>
<comment type="cofactor">
    <cofactor evidence="1">
        <name>a divalent metal cation</name>
        <dbReference type="ChEBI" id="CHEBI:60240"/>
    </cofactor>
</comment>
<dbReference type="PANTHER" id="PTHR22930:SF269">
    <property type="entry name" value="NUCLEASE HARBI1-LIKE PROTEIN"/>
    <property type="match status" value="1"/>
</dbReference>